<name>A0A936ZD82_9HYPH</name>
<evidence type="ECO:0000313" key="1">
    <source>
        <dbReference type="EMBL" id="MBL0404689.1"/>
    </source>
</evidence>
<dbReference type="RefSeq" id="WP_202059622.1">
    <property type="nucleotide sequence ID" value="NZ_JAEQMY010000014.1"/>
</dbReference>
<sequence>MAQPALSTSIDFALPPILHNEQGRMRTVGVEIEFVGPSAEKTVQALQEALGGRLIEEDPHAFALRESAIGDLTVELDSRILHPGKQAGSQRGVLPKIAALFGFAASYLVPCELVTSPTRLDRLQDLNRILTILRRLGARGTQDAPFYAFGLHFNPEIPRQDAATLTAFMKSFALLNPWLRREASPDRTRELLGFADPFPADYVRRIVSLDYWPDISTFIDDYLSLNPTRNRDLDLLPLLHHLDAQRVRAVLPNEKINGRPTFHYRLPDARVSDPGWSIAPDWNRWVCVERLAADRERLDAVGSAYLSFEGEDKSWANVVEQIVRS</sequence>
<evidence type="ECO:0000313" key="2">
    <source>
        <dbReference type="Proteomes" id="UP000605848"/>
    </source>
</evidence>
<proteinExistence type="predicted"/>
<dbReference type="InterPro" id="IPR022025">
    <property type="entry name" value="Amidoligase_2"/>
</dbReference>
<dbReference type="EMBL" id="JAEQMY010000014">
    <property type="protein sequence ID" value="MBL0404689.1"/>
    <property type="molecule type" value="Genomic_DNA"/>
</dbReference>
<keyword evidence="2" id="KW-1185">Reference proteome</keyword>
<accession>A0A936ZD82</accession>
<dbReference type="Pfam" id="PF12224">
    <property type="entry name" value="Amidoligase_2"/>
    <property type="match status" value="1"/>
</dbReference>
<gene>
    <name evidence="1" type="ORF">JKG68_11980</name>
</gene>
<organism evidence="1 2">
    <name type="scientific">Microvirga aerilata</name>
    <dbReference type="NCBI Taxonomy" id="670292"/>
    <lineage>
        <taxon>Bacteria</taxon>
        <taxon>Pseudomonadati</taxon>
        <taxon>Pseudomonadota</taxon>
        <taxon>Alphaproteobacteria</taxon>
        <taxon>Hyphomicrobiales</taxon>
        <taxon>Methylobacteriaceae</taxon>
        <taxon>Microvirga</taxon>
    </lineage>
</organism>
<comment type="caution">
    <text evidence="1">The sequence shown here is derived from an EMBL/GenBank/DDBJ whole genome shotgun (WGS) entry which is preliminary data.</text>
</comment>
<reference evidence="1" key="1">
    <citation type="submission" date="2021-01" db="EMBL/GenBank/DDBJ databases">
        <title>Microvirga sp.</title>
        <authorList>
            <person name="Kim M.K."/>
        </authorList>
    </citation>
    <scope>NUCLEOTIDE SEQUENCE</scope>
    <source>
        <strain evidence="1">5420S-16</strain>
    </source>
</reference>
<protein>
    <submittedName>
        <fullName evidence="1">Amidoligase family protein</fullName>
    </submittedName>
</protein>
<dbReference type="AlphaFoldDB" id="A0A936ZD82"/>
<dbReference type="Proteomes" id="UP000605848">
    <property type="component" value="Unassembled WGS sequence"/>
</dbReference>